<dbReference type="PANTHER" id="PTHR11136:SF0">
    <property type="entry name" value="DIHYDROFOLATE SYNTHETASE-RELATED"/>
    <property type="match status" value="1"/>
</dbReference>
<keyword evidence="3" id="KW-0547">Nucleotide-binding</keyword>
<dbReference type="GO" id="GO:0008841">
    <property type="term" value="F:dihydrofolate synthase activity"/>
    <property type="evidence" value="ECO:0007669"/>
    <property type="project" value="TreeGrafter"/>
</dbReference>
<evidence type="ECO:0008006" key="6">
    <source>
        <dbReference type="Google" id="ProtNLM"/>
    </source>
</evidence>
<evidence type="ECO:0000256" key="2">
    <source>
        <dbReference type="ARBA" id="ARBA00022598"/>
    </source>
</evidence>
<dbReference type="PANTHER" id="PTHR11136">
    <property type="entry name" value="FOLYLPOLYGLUTAMATE SYNTHASE-RELATED"/>
    <property type="match status" value="1"/>
</dbReference>
<evidence type="ECO:0000256" key="1">
    <source>
        <dbReference type="ARBA" id="ARBA00008276"/>
    </source>
</evidence>
<reference evidence="5" key="1">
    <citation type="submission" date="2018-05" db="EMBL/GenBank/DDBJ databases">
        <authorList>
            <person name="Lanie J.A."/>
            <person name="Ng W.-L."/>
            <person name="Kazmierczak K.M."/>
            <person name="Andrzejewski T.M."/>
            <person name="Davidsen T.M."/>
            <person name="Wayne K.J."/>
            <person name="Tettelin H."/>
            <person name="Glass J.I."/>
            <person name="Rusch D."/>
            <person name="Podicherti R."/>
            <person name="Tsui H.-C.T."/>
            <person name="Winkler M.E."/>
        </authorList>
    </citation>
    <scope>NUCLEOTIDE SEQUENCE</scope>
</reference>
<evidence type="ECO:0000313" key="5">
    <source>
        <dbReference type="EMBL" id="SVB83583.1"/>
    </source>
</evidence>
<keyword evidence="4" id="KW-0067">ATP-binding</keyword>
<dbReference type="InterPro" id="IPR018109">
    <property type="entry name" value="Folylpolyglutamate_synth_CS"/>
</dbReference>
<dbReference type="PROSITE" id="PS01011">
    <property type="entry name" value="FOLYLPOLYGLU_SYNT_1"/>
    <property type="match status" value="1"/>
</dbReference>
<name>A0A382HA13_9ZZZZ</name>
<feature type="non-terminal residue" evidence="5">
    <location>
        <position position="111"/>
    </location>
</feature>
<comment type="similarity">
    <text evidence="1">Belongs to the folylpolyglutamate synthase family.</text>
</comment>
<gene>
    <name evidence="5" type="ORF">METZ01_LOCUS236437</name>
</gene>
<dbReference type="GO" id="GO:0005524">
    <property type="term" value="F:ATP binding"/>
    <property type="evidence" value="ECO:0007669"/>
    <property type="project" value="UniProtKB-KW"/>
</dbReference>
<keyword evidence="2" id="KW-0436">Ligase</keyword>
<protein>
    <recommendedName>
        <fullName evidence="6">Mur ligase central domain-containing protein</fullName>
    </recommendedName>
</protein>
<organism evidence="5">
    <name type="scientific">marine metagenome</name>
    <dbReference type="NCBI Taxonomy" id="408172"/>
    <lineage>
        <taxon>unclassified sequences</taxon>
        <taxon>metagenomes</taxon>
        <taxon>ecological metagenomes</taxon>
    </lineage>
</organism>
<dbReference type="InterPro" id="IPR036565">
    <property type="entry name" value="Mur-like_cat_sf"/>
</dbReference>
<dbReference type="GO" id="GO:0005737">
    <property type="term" value="C:cytoplasm"/>
    <property type="evidence" value="ECO:0007669"/>
    <property type="project" value="TreeGrafter"/>
</dbReference>
<dbReference type="EMBL" id="UINC01059787">
    <property type="protein sequence ID" value="SVB83583.1"/>
    <property type="molecule type" value="Genomic_DNA"/>
</dbReference>
<evidence type="ECO:0000256" key="4">
    <source>
        <dbReference type="ARBA" id="ARBA00022840"/>
    </source>
</evidence>
<evidence type="ECO:0000256" key="3">
    <source>
        <dbReference type="ARBA" id="ARBA00022741"/>
    </source>
</evidence>
<dbReference type="Gene3D" id="3.40.1190.10">
    <property type="entry name" value="Mur-like, catalytic domain"/>
    <property type="match status" value="1"/>
</dbReference>
<sequence>MRRLLAEIGHPERHLPPTVHVAGTNGKGSVIAFLRSVLEEAGYRIHVYTSPHLVHFNERIRISGRMINDAELEASLEICVRANQGKPITFFEMTTAAAFLSFARTPANLVL</sequence>
<proteinExistence type="inferred from homology"/>
<dbReference type="AlphaFoldDB" id="A0A382HA13"/>
<dbReference type="GO" id="GO:0004326">
    <property type="term" value="F:tetrahydrofolylpolyglutamate synthase activity"/>
    <property type="evidence" value="ECO:0007669"/>
    <property type="project" value="InterPro"/>
</dbReference>
<dbReference type="InterPro" id="IPR001645">
    <property type="entry name" value="Folylpolyglutamate_synth"/>
</dbReference>
<dbReference type="SUPFAM" id="SSF53623">
    <property type="entry name" value="MurD-like peptide ligases, catalytic domain"/>
    <property type="match status" value="1"/>
</dbReference>
<accession>A0A382HA13</accession>